<evidence type="ECO:0008006" key="3">
    <source>
        <dbReference type="Google" id="ProtNLM"/>
    </source>
</evidence>
<name>A0ABT4SNE5_9ACTN</name>
<dbReference type="EMBL" id="JAPNNL010000284">
    <property type="protein sequence ID" value="MDA0638768.1"/>
    <property type="molecule type" value="Genomic_DNA"/>
</dbReference>
<accession>A0ABT4SNE5</accession>
<reference evidence="1" key="1">
    <citation type="submission" date="2022-11" db="EMBL/GenBank/DDBJ databases">
        <title>Nonomuraea corallina sp. nov., a new species of the genus Nonomuraea isolated from sea side sediment in Thai sea.</title>
        <authorList>
            <person name="Ngamcharungchit C."/>
            <person name="Matsumoto A."/>
            <person name="Suriyachadkun C."/>
            <person name="Panbangred W."/>
            <person name="Inahashi Y."/>
            <person name="Intra B."/>
        </authorList>
    </citation>
    <scope>NUCLEOTIDE SEQUENCE</scope>
    <source>
        <strain evidence="1">MCN248</strain>
    </source>
</reference>
<keyword evidence="2" id="KW-1185">Reference proteome</keyword>
<dbReference type="RefSeq" id="WP_270159718.1">
    <property type="nucleotide sequence ID" value="NZ_JAPNNL010000284.1"/>
</dbReference>
<proteinExistence type="predicted"/>
<organism evidence="1 2">
    <name type="scientific">Nonomuraea corallina</name>
    <dbReference type="NCBI Taxonomy" id="2989783"/>
    <lineage>
        <taxon>Bacteria</taxon>
        <taxon>Bacillati</taxon>
        <taxon>Actinomycetota</taxon>
        <taxon>Actinomycetes</taxon>
        <taxon>Streptosporangiales</taxon>
        <taxon>Streptosporangiaceae</taxon>
        <taxon>Nonomuraea</taxon>
    </lineage>
</organism>
<sequence length="98" mass="11042">MGLFQHGNRDGVVISYDLMETPDPEQRLRLTADVFDLSVKFGRALEQSQLTRVLLSVAQEPRVGDTTPSKGKVRLHRVKLPLGNRHRVDVTPEDCSFV</sequence>
<evidence type="ECO:0000313" key="1">
    <source>
        <dbReference type="EMBL" id="MDA0638768.1"/>
    </source>
</evidence>
<dbReference type="Proteomes" id="UP001144036">
    <property type="component" value="Unassembled WGS sequence"/>
</dbReference>
<comment type="caution">
    <text evidence="1">The sequence shown here is derived from an EMBL/GenBank/DDBJ whole genome shotgun (WGS) entry which is preliminary data.</text>
</comment>
<evidence type="ECO:0000313" key="2">
    <source>
        <dbReference type="Proteomes" id="UP001144036"/>
    </source>
</evidence>
<gene>
    <name evidence="1" type="ORF">OUY22_35615</name>
</gene>
<protein>
    <recommendedName>
        <fullName evidence="3">MmyB-like transcription regulator ligand binding domain-containing protein</fullName>
    </recommendedName>
</protein>